<name>A0AAW0PPL8_9GOBI</name>
<dbReference type="EMBL" id="JBBPFD010000003">
    <property type="protein sequence ID" value="KAK7933492.1"/>
    <property type="molecule type" value="Genomic_DNA"/>
</dbReference>
<evidence type="ECO:0000313" key="3">
    <source>
        <dbReference type="Proteomes" id="UP001460270"/>
    </source>
</evidence>
<evidence type="ECO:0000256" key="1">
    <source>
        <dbReference type="SAM" id="Coils"/>
    </source>
</evidence>
<protein>
    <recommendedName>
        <fullName evidence="4">L1 transposable element RRM domain-containing protein</fullName>
    </recommendedName>
</protein>
<evidence type="ECO:0008006" key="4">
    <source>
        <dbReference type="Google" id="ProtNLM"/>
    </source>
</evidence>
<feature type="coiled-coil region" evidence="1">
    <location>
        <begin position="22"/>
        <end position="77"/>
    </location>
</feature>
<dbReference type="InterPro" id="IPR004244">
    <property type="entry name" value="Transposase_22"/>
</dbReference>
<gene>
    <name evidence="2" type="ORF">WMY93_004388</name>
</gene>
<sequence>MKAIQSFKQEFHAEMGGVMAAIKTTQADIQKCGGRIDEAEQRISTAEDEIIGLKNEVERLTKKSKILTNKVEDLEGRSRRNNIRILESPKKKKWIADILTITPPILERAHRITTRQSSTSRPRTFIVKCLNHRDRERIMKAAKSHKELTYKENKVSFLPDLPAETYRQQRQYDGVRKKLREYGLFKHRIIYPARLLLTNEERTYVFDTPADVDAYIKSLKQVPND</sequence>
<dbReference type="InterPro" id="IPR042566">
    <property type="entry name" value="L1_C"/>
</dbReference>
<organism evidence="2 3">
    <name type="scientific">Mugilogobius chulae</name>
    <name type="common">yellowstripe goby</name>
    <dbReference type="NCBI Taxonomy" id="88201"/>
    <lineage>
        <taxon>Eukaryota</taxon>
        <taxon>Metazoa</taxon>
        <taxon>Chordata</taxon>
        <taxon>Craniata</taxon>
        <taxon>Vertebrata</taxon>
        <taxon>Euteleostomi</taxon>
        <taxon>Actinopterygii</taxon>
        <taxon>Neopterygii</taxon>
        <taxon>Teleostei</taxon>
        <taxon>Neoteleostei</taxon>
        <taxon>Acanthomorphata</taxon>
        <taxon>Gobiaria</taxon>
        <taxon>Gobiiformes</taxon>
        <taxon>Gobioidei</taxon>
        <taxon>Gobiidae</taxon>
        <taxon>Gobionellinae</taxon>
        <taxon>Mugilogobius</taxon>
    </lineage>
</organism>
<dbReference type="AlphaFoldDB" id="A0AAW0PPL8"/>
<comment type="caution">
    <text evidence="2">The sequence shown here is derived from an EMBL/GenBank/DDBJ whole genome shotgun (WGS) entry which is preliminary data.</text>
</comment>
<keyword evidence="1" id="KW-0175">Coiled coil</keyword>
<reference evidence="3" key="1">
    <citation type="submission" date="2024-04" db="EMBL/GenBank/DDBJ databases">
        <title>Salinicola lusitanus LLJ914,a marine bacterium isolated from the Okinawa Trough.</title>
        <authorList>
            <person name="Li J."/>
        </authorList>
    </citation>
    <scope>NUCLEOTIDE SEQUENCE [LARGE SCALE GENOMIC DNA]</scope>
</reference>
<accession>A0AAW0PPL8</accession>
<dbReference type="Proteomes" id="UP001460270">
    <property type="component" value="Unassembled WGS sequence"/>
</dbReference>
<evidence type="ECO:0000313" key="2">
    <source>
        <dbReference type="EMBL" id="KAK7933492.1"/>
    </source>
</evidence>
<dbReference type="PANTHER" id="PTHR11505">
    <property type="entry name" value="L1 TRANSPOSABLE ELEMENT-RELATED"/>
    <property type="match status" value="1"/>
</dbReference>
<dbReference type="Gene3D" id="3.30.250.20">
    <property type="entry name" value="L1 transposable element, C-terminal domain"/>
    <property type="match status" value="1"/>
</dbReference>
<proteinExistence type="predicted"/>
<keyword evidence="3" id="KW-1185">Reference proteome</keyword>
<dbReference type="Gene3D" id="1.20.5.340">
    <property type="match status" value="1"/>
</dbReference>